<dbReference type="EMBL" id="QRHG01000076">
    <property type="protein sequence ID" value="RHF54779.1"/>
    <property type="molecule type" value="Genomic_DNA"/>
</dbReference>
<feature type="non-terminal residue" evidence="1">
    <location>
        <position position="1"/>
    </location>
</feature>
<proteinExistence type="predicted"/>
<gene>
    <name evidence="1" type="ORF">DW672_13945</name>
</gene>
<name>A0A414P0P9_9FIRM</name>
<evidence type="ECO:0000313" key="1">
    <source>
        <dbReference type="EMBL" id="RHF54779.1"/>
    </source>
</evidence>
<sequence>KSKVAVQKALNETQILFDSLMQEYFG</sequence>
<protein>
    <submittedName>
        <fullName evidence="1">Type I site-specific deoxyribonuclease</fullName>
    </submittedName>
</protein>
<reference evidence="1 2" key="1">
    <citation type="submission" date="2018-08" db="EMBL/GenBank/DDBJ databases">
        <title>A genome reference for cultivated species of the human gut microbiota.</title>
        <authorList>
            <person name="Zou Y."/>
            <person name="Xue W."/>
            <person name="Luo G."/>
        </authorList>
    </citation>
    <scope>NUCLEOTIDE SEQUENCE [LARGE SCALE GENOMIC DNA]</scope>
    <source>
        <strain evidence="1 2">AM25-1LB</strain>
    </source>
</reference>
<dbReference type="AlphaFoldDB" id="A0A414P0P9"/>
<dbReference type="Proteomes" id="UP000284902">
    <property type="component" value="Unassembled WGS sequence"/>
</dbReference>
<accession>A0A414P0P9</accession>
<comment type="caution">
    <text evidence="1">The sequence shown here is derived from an EMBL/GenBank/DDBJ whole genome shotgun (WGS) entry which is preliminary data.</text>
</comment>
<organism evidence="1 2">
    <name type="scientific">[Ruminococcus] lactaris</name>
    <dbReference type="NCBI Taxonomy" id="46228"/>
    <lineage>
        <taxon>Bacteria</taxon>
        <taxon>Bacillati</taxon>
        <taxon>Bacillota</taxon>
        <taxon>Clostridia</taxon>
        <taxon>Lachnospirales</taxon>
        <taxon>Lachnospiraceae</taxon>
        <taxon>Mediterraneibacter</taxon>
    </lineage>
</organism>
<evidence type="ECO:0000313" key="2">
    <source>
        <dbReference type="Proteomes" id="UP000284902"/>
    </source>
</evidence>